<comment type="caution">
    <text evidence="1">The sequence shown here is derived from an EMBL/GenBank/DDBJ whole genome shotgun (WGS) entry which is preliminary data.</text>
</comment>
<organism evidence="1 2">
    <name type="scientific">Protopolystoma xenopodis</name>
    <dbReference type="NCBI Taxonomy" id="117903"/>
    <lineage>
        <taxon>Eukaryota</taxon>
        <taxon>Metazoa</taxon>
        <taxon>Spiralia</taxon>
        <taxon>Lophotrochozoa</taxon>
        <taxon>Platyhelminthes</taxon>
        <taxon>Monogenea</taxon>
        <taxon>Polyopisthocotylea</taxon>
        <taxon>Polystomatidea</taxon>
        <taxon>Polystomatidae</taxon>
        <taxon>Protopolystoma</taxon>
    </lineage>
</organism>
<proteinExistence type="predicted"/>
<accession>A0A3S4ZRQ9</accession>
<dbReference type="EMBL" id="CAAALY010008559">
    <property type="protein sequence ID" value="VEL10278.1"/>
    <property type="molecule type" value="Genomic_DNA"/>
</dbReference>
<reference evidence="1" key="1">
    <citation type="submission" date="2018-11" db="EMBL/GenBank/DDBJ databases">
        <authorList>
            <consortium name="Pathogen Informatics"/>
        </authorList>
    </citation>
    <scope>NUCLEOTIDE SEQUENCE</scope>
</reference>
<dbReference type="AlphaFoldDB" id="A0A3S4ZRQ9"/>
<keyword evidence="2" id="KW-1185">Reference proteome</keyword>
<evidence type="ECO:0000313" key="1">
    <source>
        <dbReference type="EMBL" id="VEL10278.1"/>
    </source>
</evidence>
<protein>
    <submittedName>
        <fullName evidence="1">Uncharacterized protein</fullName>
    </submittedName>
</protein>
<name>A0A3S4ZRQ9_9PLAT</name>
<evidence type="ECO:0000313" key="2">
    <source>
        <dbReference type="Proteomes" id="UP000784294"/>
    </source>
</evidence>
<gene>
    <name evidence="1" type="ORF">PXEA_LOCUS3718</name>
</gene>
<sequence>MTFNSDEIAFVIQESVYKHLRDELVHHGAGVAAMLVYQFDSVCKDVIQGSIWSAQKLLTTEPSSSFIASKASAGGKSLLVDVLYNDAPFRLVLRA</sequence>
<dbReference type="Proteomes" id="UP000784294">
    <property type="component" value="Unassembled WGS sequence"/>
</dbReference>